<reference evidence="3 4" key="1">
    <citation type="submission" date="2023-01" db="EMBL/GenBank/DDBJ databases">
        <title>Analysis of 21 Apiospora genomes using comparative genomics revels a genus with tremendous synthesis potential of carbohydrate active enzymes and secondary metabolites.</title>
        <authorList>
            <person name="Sorensen T."/>
        </authorList>
    </citation>
    <scope>NUCLEOTIDE SEQUENCE [LARGE SCALE GENOMIC DNA]</scope>
    <source>
        <strain evidence="3 4">CBS 83171</strain>
    </source>
</reference>
<feature type="domain" description="Trichothecene 3-O-acetyltransferase-like N-terminal" evidence="2">
    <location>
        <begin position="22"/>
        <end position="175"/>
    </location>
</feature>
<evidence type="ECO:0000256" key="1">
    <source>
        <dbReference type="ARBA" id="ARBA00022679"/>
    </source>
</evidence>
<organism evidence="3 4">
    <name type="scientific">Apiospora saccharicola</name>
    <dbReference type="NCBI Taxonomy" id="335842"/>
    <lineage>
        <taxon>Eukaryota</taxon>
        <taxon>Fungi</taxon>
        <taxon>Dikarya</taxon>
        <taxon>Ascomycota</taxon>
        <taxon>Pezizomycotina</taxon>
        <taxon>Sordariomycetes</taxon>
        <taxon>Xylariomycetidae</taxon>
        <taxon>Amphisphaeriales</taxon>
        <taxon>Apiosporaceae</taxon>
        <taxon>Apiospora</taxon>
    </lineage>
</organism>
<dbReference type="PANTHER" id="PTHR31896:SF64">
    <property type="entry name" value="TRICHOTHECENE 3-O-ACETYLTRANSFERASE"/>
    <property type="match status" value="1"/>
</dbReference>
<gene>
    <name evidence="3" type="ORF">PG996_004984</name>
</gene>
<name>A0ABR1VK80_9PEZI</name>
<dbReference type="EMBL" id="JAQQWM010000003">
    <property type="protein sequence ID" value="KAK8071636.1"/>
    <property type="molecule type" value="Genomic_DNA"/>
</dbReference>
<proteinExistence type="predicted"/>
<dbReference type="InterPro" id="IPR023213">
    <property type="entry name" value="CAT-like_dom_sf"/>
</dbReference>
<dbReference type="Gene3D" id="3.30.559.10">
    <property type="entry name" value="Chloramphenicol acetyltransferase-like domain"/>
    <property type="match status" value="2"/>
</dbReference>
<sequence>MSQTLENADAVIDGYGQMLVTIFTQISLCYPMPDASRIPAHLQTLNRGLKHLTASFPWLAGHVIRESAAVGNTGVFKIAPLDQAPRMVVKDLSRDPAMPSLQDLRRAGYPMNALDEDVVAPRRTSSGQPGERIAEVFQLQATVIKGGLVLTLLGQHQCMDGVGQGQVMRLLSKACRGEEFTEEELRSGNRDPADAIPLLDESTWRPGPELKYNTVHPLPTGNAEERQTGVWCHFSFSKKSLLTLKRVATQGLPAATPYVSTDDALSALIWQSIVRARLPRLQEDSTVLFARSVDIRGHVDISATYPGFAQCMTYHDKFSIGQLVESPLGIVAADLRAAIAPETSTLAYDARSLATLVHRTPDKATVSLLGGDFDMTRDVMLNSWANQDAYYLDFGLGLGLPEAVRRPRFDAFQGLVYLLPKRPDGEVGAAVCLSEDDLQKLKDDRRFMQFARPVG</sequence>
<keyword evidence="1" id="KW-0808">Transferase</keyword>
<keyword evidence="4" id="KW-1185">Reference proteome</keyword>
<dbReference type="PANTHER" id="PTHR31896">
    <property type="entry name" value="FAMILY REGULATORY PROTEIN, PUTATIVE (AFU_ORTHOLOGUE AFUA_3G14730)-RELATED"/>
    <property type="match status" value="1"/>
</dbReference>
<dbReference type="Proteomes" id="UP001446871">
    <property type="component" value="Unassembled WGS sequence"/>
</dbReference>
<evidence type="ECO:0000313" key="4">
    <source>
        <dbReference type="Proteomes" id="UP001446871"/>
    </source>
</evidence>
<comment type="caution">
    <text evidence="3">The sequence shown here is derived from an EMBL/GenBank/DDBJ whole genome shotgun (WGS) entry which is preliminary data.</text>
</comment>
<protein>
    <submittedName>
        <fullName evidence="3">Trichothecene 3-O-acetyltransferase</fullName>
    </submittedName>
</protein>
<dbReference type="Pfam" id="PF22664">
    <property type="entry name" value="TRI-like_N"/>
    <property type="match status" value="1"/>
</dbReference>
<evidence type="ECO:0000313" key="3">
    <source>
        <dbReference type="EMBL" id="KAK8071636.1"/>
    </source>
</evidence>
<evidence type="ECO:0000259" key="2">
    <source>
        <dbReference type="Pfam" id="PF22664"/>
    </source>
</evidence>
<accession>A0ABR1VK80</accession>
<dbReference type="InterPro" id="IPR051283">
    <property type="entry name" value="Sec_Metabolite_Acyltrans"/>
</dbReference>
<dbReference type="InterPro" id="IPR054710">
    <property type="entry name" value="Tri101-like_N"/>
</dbReference>